<feature type="transmembrane region" description="Helical" evidence="12">
    <location>
        <begin position="185"/>
        <end position="209"/>
    </location>
</feature>
<comment type="subcellular location">
    <subcellularLocation>
        <location evidence="1">Lysosome membrane</location>
        <topology evidence="1">Multi-pass membrane protein</topology>
    </subcellularLocation>
</comment>
<reference evidence="14" key="1">
    <citation type="submission" date="2019-11" db="UniProtKB">
        <authorList>
            <consortium name="WormBaseParasite"/>
        </authorList>
    </citation>
    <scope>IDENTIFICATION</scope>
</reference>
<dbReference type="AlphaFoldDB" id="A0A5K3FM58"/>
<keyword evidence="7 12" id="KW-0472">Membrane</keyword>
<feature type="chain" id="PRO_5024403366" description="Cystinosin homolog" evidence="13">
    <location>
        <begin position="24"/>
        <end position="417"/>
    </location>
</feature>
<evidence type="ECO:0000256" key="4">
    <source>
        <dbReference type="ARBA" id="ARBA00022692"/>
    </source>
</evidence>
<protein>
    <recommendedName>
        <fullName evidence="10">Cystinosin homolog</fullName>
    </recommendedName>
</protein>
<feature type="transmembrane region" description="Helical" evidence="12">
    <location>
        <begin position="229"/>
        <end position="249"/>
    </location>
</feature>
<dbReference type="NCBIfam" id="TIGR00951">
    <property type="entry name" value="2A43"/>
    <property type="match status" value="1"/>
</dbReference>
<evidence type="ECO:0000256" key="3">
    <source>
        <dbReference type="ARBA" id="ARBA00022448"/>
    </source>
</evidence>
<dbReference type="Pfam" id="PF04193">
    <property type="entry name" value="PQ-loop"/>
    <property type="match status" value="2"/>
</dbReference>
<evidence type="ECO:0000256" key="12">
    <source>
        <dbReference type="SAM" id="Phobius"/>
    </source>
</evidence>
<dbReference type="PANTHER" id="PTHR13131">
    <property type="entry name" value="CYSTINOSIN"/>
    <property type="match status" value="1"/>
</dbReference>
<evidence type="ECO:0000256" key="10">
    <source>
        <dbReference type="ARBA" id="ARBA00074957"/>
    </source>
</evidence>
<dbReference type="GO" id="GO:0015184">
    <property type="term" value="F:L-cystine transmembrane transporter activity"/>
    <property type="evidence" value="ECO:0007669"/>
    <property type="project" value="TreeGrafter"/>
</dbReference>
<comment type="catalytic activity">
    <reaction evidence="9">
        <text>L-cystine(out) + H(+)(out) = L-cystine(in) + H(+)(in)</text>
        <dbReference type="Rhea" id="RHEA:66172"/>
        <dbReference type="ChEBI" id="CHEBI:15378"/>
        <dbReference type="ChEBI" id="CHEBI:35491"/>
    </reaction>
    <physiologicalReaction direction="left-to-right" evidence="9">
        <dbReference type="Rhea" id="RHEA:66173"/>
    </physiologicalReaction>
</comment>
<evidence type="ECO:0000256" key="13">
    <source>
        <dbReference type="SAM" id="SignalP"/>
    </source>
</evidence>
<evidence type="ECO:0000256" key="1">
    <source>
        <dbReference type="ARBA" id="ARBA00004155"/>
    </source>
</evidence>
<dbReference type="PANTHER" id="PTHR13131:SF5">
    <property type="entry name" value="CYSTINOSIN"/>
    <property type="match status" value="1"/>
</dbReference>
<comment type="similarity">
    <text evidence="2">Belongs to the cystinosin family.</text>
</comment>
<keyword evidence="6 12" id="KW-1133">Transmembrane helix</keyword>
<evidence type="ECO:0000256" key="8">
    <source>
        <dbReference type="ARBA" id="ARBA00023228"/>
    </source>
</evidence>
<dbReference type="SMART" id="SM00679">
    <property type="entry name" value="CTNS"/>
    <property type="match status" value="2"/>
</dbReference>
<keyword evidence="8" id="KW-0458">Lysosome</keyword>
<feature type="transmembrane region" description="Helical" evidence="12">
    <location>
        <begin position="356"/>
        <end position="374"/>
    </location>
</feature>
<keyword evidence="13" id="KW-0732">Signal</keyword>
<dbReference type="InterPro" id="IPR005282">
    <property type="entry name" value="LC_transporter"/>
</dbReference>
<dbReference type="GO" id="GO:0005765">
    <property type="term" value="C:lysosomal membrane"/>
    <property type="evidence" value="ECO:0007669"/>
    <property type="project" value="UniProtKB-SubCell"/>
</dbReference>
<dbReference type="FunFam" id="1.20.1280.290:FF:000018">
    <property type="entry name" value="Cystinosin homolog"/>
    <property type="match status" value="1"/>
</dbReference>
<evidence type="ECO:0000256" key="5">
    <source>
        <dbReference type="ARBA" id="ARBA00022737"/>
    </source>
</evidence>
<feature type="region of interest" description="Disordered" evidence="11">
    <location>
        <begin position="397"/>
        <end position="417"/>
    </location>
</feature>
<feature type="transmembrane region" description="Helical" evidence="12">
    <location>
        <begin position="318"/>
        <end position="344"/>
    </location>
</feature>
<feature type="transmembrane region" description="Helical" evidence="12">
    <location>
        <begin position="261"/>
        <end position="283"/>
    </location>
</feature>
<keyword evidence="5" id="KW-0677">Repeat</keyword>
<accession>A0A5K3FM58</accession>
<evidence type="ECO:0000313" key="14">
    <source>
        <dbReference type="WBParaSite" id="MCU_009405-RC"/>
    </source>
</evidence>
<evidence type="ECO:0000256" key="9">
    <source>
        <dbReference type="ARBA" id="ARBA00048473"/>
    </source>
</evidence>
<dbReference type="Gene3D" id="1.20.1280.290">
    <property type="match status" value="1"/>
</dbReference>
<keyword evidence="3" id="KW-0813">Transport</keyword>
<evidence type="ECO:0000256" key="6">
    <source>
        <dbReference type="ARBA" id="ARBA00022989"/>
    </source>
</evidence>
<proteinExistence type="inferred from homology"/>
<organism evidence="14">
    <name type="scientific">Mesocestoides corti</name>
    <name type="common">Flatworm</name>
    <dbReference type="NCBI Taxonomy" id="53468"/>
    <lineage>
        <taxon>Eukaryota</taxon>
        <taxon>Metazoa</taxon>
        <taxon>Spiralia</taxon>
        <taxon>Lophotrochozoa</taxon>
        <taxon>Platyhelminthes</taxon>
        <taxon>Cestoda</taxon>
        <taxon>Eucestoda</taxon>
        <taxon>Cyclophyllidea</taxon>
        <taxon>Mesocestoididae</taxon>
        <taxon>Mesocestoides</taxon>
    </lineage>
</organism>
<feature type="compositionally biased region" description="Polar residues" evidence="11">
    <location>
        <begin position="402"/>
        <end position="417"/>
    </location>
</feature>
<dbReference type="WBParaSite" id="MCU_009405-RC">
    <property type="protein sequence ID" value="MCU_009405-RC"/>
    <property type="gene ID" value="MCU_009405"/>
</dbReference>
<feature type="transmembrane region" description="Helical" evidence="12">
    <location>
        <begin position="152"/>
        <end position="173"/>
    </location>
</feature>
<name>A0A5K3FM58_MESCO</name>
<sequence length="417" mass="46355">MRPFTLINVFFSTAALLFSLCGAFTLPGSNNSYAFWDIKFDPSVMVLELGEEGNVSVVFMVPLPNSATFNFTYRDSTGNPFKNTSSMPIQPIAPFKRVSGSNETHQTVVYSNKPGAIKLGLNTTDLNITNIERLHTSITVVRRQSLYVFQQIVGWIYFLSWTISFYPQVILNFTRKSVTGLSFDFIAFNLIGFACYTAFNAGLYFVPYIQEQYFRNHPLGVNPVQLNDLFFSLHATAIVLVQIVQCLIYERGSQRVSKTCTATICMMLIFILISTILAALDVITWLTALYLYSYVKLLVTLIKYLPQVALNCRRRSTVGWSLGNVVCDFVGGVLSVFQMFLIAYNRDDWTSVIGSPTKLILGLISVGFDCIFFGQHHCYGSSGDVVQVDDDGVEESAGLVGDSNQASQASSRDSVPA</sequence>
<evidence type="ECO:0000256" key="7">
    <source>
        <dbReference type="ARBA" id="ARBA00023136"/>
    </source>
</evidence>
<dbReference type="InterPro" id="IPR006603">
    <property type="entry name" value="PQ-loop_rpt"/>
</dbReference>
<evidence type="ECO:0000256" key="11">
    <source>
        <dbReference type="SAM" id="MobiDB-lite"/>
    </source>
</evidence>
<keyword evidence="4 12" id="KW-0812">Transmembrane</keyword>
<evidence type="ECO:0000256" key="2">
    <source>
        <dbReference type="ARBA" id="ARBA00006855"/>
    </source>
</evidence>
<feature type="signal peptide" evidence="13">
    <location>
        <begin position="1"/>
        <end position="23"/>
    </location>
</feature>